<name>A0ACB5T5Z4_AMBMO</name>
<dbReference type="Proteomes" id="UP001165064">
    <property type="component" value="Unassembled WGS sequence"/>
</dbReference>
<comment type="caution">
    <text evidence="1">The sequence shown here is derived from an EMBL/GenBank/DDBJ whole genome shotgun (WGS) entry which is preliminary data.</text>
</comment>
<evidence type="ECO:0000313" key="1">
    <source>
        <dbReference type="EMBL" id="GME82013.1"/>
    </source>
</evidence>
<gene>
    <name evidence="1" type="ORF">Amon02_000526100</name>
</gene>
<organism evidence="1 2">
    <name type="scientific">Ambrosiozyma monospora</name>
    <name type="common">Yeast</name>
    <name type="synonym">Endomycopsis monosporus</name>
    <dbReference type="NCBI Taxonomy" id="43982"/>
    <lineage>
        <taxon>Eukaryota</taxon>
        <taxon>Fungi</taxon>
        <taxon>Dikarya</taxon>
        <taxon>Ascomycota</taxon>
        <taxon>Saccharomycotina</taxon>
        <taxon>Pichiomycetes</taxon>
        <taxon>Pichiales</taxon>
        <taxon>Pichiaceae</taxon>
        <taxon>Ambrosiozyma</taxon>
    </lineage>
</organism>
<evidence type="ECO:0000313" key="2">
    <source>
        <dbReference type="Proteomes" id="UP001165064"/>
    </source>
</evidence>
<proteinExistence type="predicted"/>
<sequence length="244" mass="26572">MTIFSFWIYDRHCNCIYSREYTTTATSPSSASVPTPATQPTSPKKLATASSSTTAVDSNSTATLTSAPASTATLTNGANGMGTASSTQVHKLTPSDSMLNKGLINVNNNNNASKLLFGTIFSLRKISNSLSSTPNNNNNNNNNDGTSFEGTSLNKGNLLKSFQTLNYKCHFYETLTGLKLMLLTDPQCRDLQGELSQIYQVFYVNDVVRNQLMAVDFKDGEVISSEVFTRDVDSYWTSLPEFAS</sequence>
<reference evidence="1" key="1">
    <citation type="submission" date="2023-04" db="EMBL/GenBank/DDBJ databases">
        <title>Ambrosiozyma monospora NBRC 10751.</title>
        <authorList>
            <person name="Ichikawa N."/>
            <person name="Sato H."/>
            <person name="Tonouchi N."/>
        </authorList>
    </citation>
    <scope>NUCLEOTIDE SEQUENCE</scope>
    <source>
        <strain evidence="1">NBRC 10751</strain>
    </source>
</reference>
<keyword evidence="2" id="KW-1185">Reference proteome</keyword>
<dbReference type="EMBL" id="BSXS01003830">
    <property type="protein sequence ID" value="GME82013.1"/>
    <property type="molecule type" value="Genomic_DNA"/>
</dbReference>
<accession>A0ACB5T5Z4</accession>
<protein>
    <submittedName>
        <fullName evidence="1">Unnamed protein product</fullName>
    </submittedName>
</protein>